<name>A0ABR0N330_GOSAR</name>
<dbReference type="Proteomes" id="UP001358586">
    <property type="component" value="Chromosome 11"/>
</dbReference>
<keyword evidence="2" id="KW-1185">Reference proteome</keyword>
<dbReference type="EMBL" id="JARKNE010000011">
    <property type="protein sequence ID" value="KAK5784896.1"/>
    <property type="molecule type" value="Genomic_DNA"/>
</dbReference>
<gene>
    <name evidence="1" type="ORF">PVK06_039437</name>
</gene>
<protein>
    <submittedName>
        <fullName evidence="1">Uncharacterized protein</fullName>
    </submittedName>
</protein>
<accession>A0ABR0N330</accession>
<evidence type="ECO:0000313" key="2">
    <source>
        <dbReference type="Proteomes" id="UP001358586"/>
    </source>
</evidence>
<reference evidence="1 2" key="1">
    <citation type="submission" date="2023-03" db="EMBL/GenBank/DDBJ databases">
        <title>WGS of Gossypium arboreum.</title>
        <authorList>
            <person name="Yu D."/>
        </authorList>
    </citation>
    <scope>NUCLEOTIDE SEQUENCE [LARGE SCALE GENOMIC DNA]</scope>
    <source>
        <tissue evidence="1">Leaf</tissue>
    </source>
</reference>
<sequence>MTQIMAMLQQISKALPLRKEVIYDVLNFDHDDHYITNDRPDLDDGNQQEFEIRECVDELNILKGVPDLIDIESDITVDVATNIKVEVTTNMELKTILNGSVEELIHFLAIVEKVSAEEIDEFNSFSSNKGNIARVKKTSRDIEGRKLEAIIP</sequence>
<comment type="caution">
    <text evidence="1">The sequence shown here is derived from an EMBL/GenBank/DDBJ whole genome shotgun (WGS) entry which is preliminary data.</text>
</comment>
<organism evidence="1 2">
    <name type="scientific">Gossypium arboreum</name>
    <name type="common">Tree cotton</name>
    <name type="synonym">Gossypium nanking</name>
    <dbReference type="NCBI Taxonomy" id="29729"/>
    <lineage>
        <taxon>Eukaryota</taxon>
        <taxon>Viridiplantae</taxon>
        <taxon>Streptophyta</taxon>
        <taxon>Embryophyta</taxon>
        <taxon>Tracheophyta</taxon>
        <taxon>Spermatophyta</taxon>
        <taxon>Magnoliopsida</taxon>
        <taxon>eudicotyledons</taxon>
        <taxon>Gunneridae</taxon>
        <taxon>Pentapetalae</taxon>
        <taxon>rosids</taxon>
        <taxon>malvids</taxon>
        <taxon>Malvales</taxon>
        <taxon>Malvaceae</taxon>
        <taxon>Malvoideae</taxon>
        <taxon>Gossypium</taxon>
    </lineage>
</organism>
<evidence type="ECO:0000313" key="1">
    <source>
        <dbReference type="EMBL" id="KAK5784896.1"/>
    </source>
</evidence>
<proteinExistence type="predicted"/>